<comment type="caution">
    <text evidence="3">The sequence shown here is derived from an EMBL/GenBank/DDBJ whole genome shotgun (WGS) entry which is preliminary data.</text>
</comment>
<keyword evidence="4" id="KW-1185">Reference proteome</keyword>
<accession>A0A6D2K0U1</accession>
<proteinExistence type="predicted"/>
<dbReference type="EMBL" id="CACVBM020001318">
    <property type="protein sequence ID" value="CAA7045246.1"/>
    <property type="molecule type" value="Genomic_DNA"/>
</dbReference>
<evidence type="ECO:0000259" key="2">
    <source>
        <dbReference type="Pfam" id="PF03732"/>
    </source>
</evidence>
<feature type="region of interest" description="Disordered" evidence="1">
    <location>
        <begin position="155"/>
        <end position="188"/>
    </location>
</feature>
<protein>
    <recommendedName>
        <fullName evidence="2">Retrotransposon gag domain-containing protein</fullName>
    </recommendedName>
</protein>
<evidence type="ECO:0000313" key="3">
    <source>
        <dbReference type="EMBL" id="CAA7045246.1"/>
    </source>
</evidence>
<organism evidence="3 4">
    <name type="scientific">Microthlaspi erraticum</name>
    <dbReference type="NCBI Taxonomy" id="1685480"/>
    <lineage>
        <taxon>Eukaryota</taxon>
        <taxon>Viridiplantae</taxon>
        <taxon>Streptophyta</taxon>
        <taxon>Embryophyta</taxon>
        <taxon>Tracheophyta</taxon>
        <taxon>Spermatophyta</taxon>
        <taxon>Magnoliopsida</taxon>
        <taxon>eudicotyledons</taxon>
        <taxon>Gunneridae</taxon>
        <taxon>Pentapetalae</taxon>
        <taxon>rosids</taxon>
        <taxon>malvids</taxon>
        <taxon>Brassicales</taxon>
        <taxon>Brassicaceae</taxon>
        <taxon>Coluteocarpeae</taxon>
        <taxon>Microthlaspi</taxon>
    </lineage>
</organism>
<evidence type="ECO:0000313" key="4">
    <source>
        <dbReference type="Proteomes" id="UP000467841"/>
    </source>
</evidence>
<dbReference type="Proteomes" id="UP000467841">
    <property type="component" value="Unassembled WGS sequence"/>
</dbReference>
<dbReference type="AlphaFoldDB" id="A0A6D2K0U1"/>
<reference evidence="3" key="1">
    <citation type="submission" date="2020-01" db="EMBL/GenBank/DDBJ databases">
        <authorList>
            <person name="Mishra B."/>
        </authorList>
    </citation>
    <scope>NUCLEOTIDE SEQUENCE [LARGE SCALE GENOMIC DNA]</scope>
</reference>
<sequence>MGIMRRLIAMHLRNAHSRSGDIRDHCRYSKNSPDKPPIRGTTEEARFTTPKLLRRPRRSQAVDHVLHDAMRRQKYTSPEEQSAHFCQALAEHLRGDALTWFSNLRADSIDSFDDLAAAFLKQHLRFALDDLVFCKTDDDTIYGLGKFGRLGRTIPHRESRQTRSLSARRQPRHHVRSPLELVGSAQVP</sequence>
<name>A0A6D2K0U1_9BRAS</name>
<dbReference type="Pfam" id="PF03732">
    <property type="entry name" value="Retrotrans_gag"/>
    <property type="match status" value="1"/>
</dbReference>
<dbReference type="InterPro" id="IPR005162">
    <property type="entry name" value="Retrotrans_gag_dom"/>
</dbReference>
<feature type="domain" description="Retrotransposon gag" evidence="2">
    <location>
        <begin position="90"/>
        <end position="126"/>
    </location>
</feature>
<feature type="region of interest" description="Disordered" evidence="1">
    <location>
        <begin position="21"/>
        <end position="43"/>
    </location>
</feature>
<evidence type="ECO:0000256" key="1">
    <source>
        <dbReference type="SAM" id="MobiDB-lite"/>
    </source>
</evidence>
<gene>
    <name evidence="3" type="ORF">MERR_LOCUS32481</name>
</gene>